<dbReference type="EMBL" id="CP002467">
    <property type="protein sequence ID" value="ADV80863.1"/>
    <property type="molecule type" value="Genomic_DNA"/>
</dbReference>
<accession>E8UY53</accession>
<dbReference type="Proteomes" id="UP000006844">
    <property type="component" value="Chromosome"/>
</dbReference>
<name>E8UY53_TERSS</name>
<reference evidence="1 2" key="1">
    <citation type="journal article" date="2012" name="Stand. Genomic Sci.">
        <title>Complete genome sequence of Terriglobus saanensis type strain SP1PR4(T), an Acidobacteria from tundra soil.</title>
        <authorList>
            <person name="Rawat S.R."/>
            <person name="Mannisto M.K."/>
            <person name="Starovoytov V."/>
            <person name="Goodwin L."/>
            <person name="Nolan M."/>
            <person name="Hauser L."/>
            <person name="Land M."/>
            <person name="Davenport K.W."/>
            <person name="Woyke T."/>
            <person name="Haggblom M.M."/>
        </authorList>
    </citation>
    <scope>NUCLEOTIDE SEQUENCE</scope>
    <source>
        <strain evidence="2">ATCC BAA-1853 / DSM 23119 / SP1PR4</strain>
    </source>
</reference>
<proteinExistence type="predicted"/>
<dbReference type="KEGG" id="tsa:AciPR4_0021"/>
<sequence length="66" mass="7183">MKTVTVRVPESLNLESCQKVLASVLGKVGHPTCYSGFNINFQNVVDPAEHLLTVEKGSLKISEIGR</sequence>
<organism evidence="1 2">
    <name type="scientific">Terriglobus saanensis (strain ATCC BAA-1853 / DSM 23119 / SP1PR4)</name>
    <dbReference type="NCBI Taxonomy" id="401053"/>
    <lineage>
        <taxon>Bacteria</taxon>
        <taxon>Pseudomonadati</taxon>
        <taxon>Acidobacteriota</taxon>
        <taxon>Terriglobia</taxon>
        <taxon>Terriglobales</taxon>
        <taxon>Acidobacteriaceae</taxon>
        <taxon>Terriglobus</taxon>
    </lineage>
</organism>
<keyword evidence="2" id="KW-1185">Reference proteome</keyword>
<dbReference type="AlphaFoldDB" id="E8UY53"/>
<dbReference type="RefSeq" id="WP_013566596.1">
    <property type="nucleotide sequence ID" value="NC_014963.1"/>
</dbReference>
<dbReference type="HOGENOM" id="CLU_2829814_0_0_0"/>
<evidence type="ECO:0000313" key="2">
    <source>
        <dbReference type="Proteomes" id="UP000006844"/>
    </source>
</evidence>
<evidence type="ECO:0000313" key="1">
    <source>
        <dbReference type="EMBL" id="ADV80863.1"/>
    </source>
</evidence>
<dbReference type="OrthoDB" id="9785840at2"/>
<gene>
    <name evidence="1" type="ordered locus">AciPR4_0021</name>
</gene>
<protein>
    <submittedName>
        <fullName evidence="1">Uncharacterized protein</fullName>
    </submittedName>
</protein>